<dbReference type="OrthoDB" id="9813903at2"/>
<evidence type="ECO:0000313" key="3">
    <source>
        <dbReference type="EMBL" id="TDP73330.1"/>
    </source>
</evidence>
<name>A0A4R6QQY4_9BURK</name>
<dbReference type="NCBIfam" id="TIGR00254">
    <property type="entry name" value="GGDEF"/>
    <property type="match status" value="1"/>
</dbReference>
<dbReference type="PROSITE" id="PS50883">
    <property type="entry name" value="EAL"/>
    <property type="match status" value="1"/>
</dbReference>
<dbReference type="SUPFAM" id="SSF55073">
    <property type="entry name" value="Nucleotide cyclase"/>
    <property type="match status" value="1"/>
</dbReference>
<dbReference type="InParanoid" id="A0A4R6QQY4"/>
<dbReference type="InterPro" id="IPR000160">
    <property type="entry name" value="GGDEF_dom"/>
</dbReference>
<dbReference type="InterPro" id="IPR035919">
    <property type="entry name" value="EAL_sf"/>
</dbReference>
<dbReference type="Gene3D" id="3.40.50.2300">
    <property type="match status" value="1"/>
</dbReference>
<comment type="caution">
    <text evidence="3">The sequence shown here is derived from an EMBL/GenBank/DDBJ whole genome shotgun (WGS) entry which is preliminary data.</text>
</comment>
<dbReference type="InterPro" id="IPR011006">
    <property type="entry name" value="CheY-like_superfamily"/>
</dbReference>
<dbReference type="SMART" id="SM00052">
    <property type="entry name" value="EAL"/>
    <property type="match status" value="1"/>
</dbReference>
<keyword evidence="4" id="KW-1185">Reference proteome</keyword>
<dbReference type="RefSeq" id="WP_133700720.1">
    <property type="nucleotide sequence ID" value="NZ_SNXS01000002.1"/>
</dbReference>
<dbReference type="PROSITE" id="PS50887">
    <property type="entry name" value="GGDEF"/>
    <property type="match status" value="1"/>
</dbReference>
<dbReference type="Proteomes" id="UP000295361">
    <property type="component" value="Unassembled WGS sequence"/>
</dbReference>
<dbReference type="Gene3D" id="3.30.70.270">
    <property type="match status" value="1"/>
</dbReference>
<dbReference type="Pfam" id="PF11849">
    <property type="entry name" value="DUF3369"/>
    <property type="match status" value="1"/>
</dbReference>
<reference evidence="3 4" key="1">
    <citation type="submission" date="2019-03" db="EMBL/GenBank/DDBJ databases">
        <title>Genomic Encyclopedia of Type Strains, Phase IV (KMG-IV): sequencing the most valuable type-strain genomes for metagenomic binning, comparative biology and taxonomic classification.</title>
        <authorList>
            <person name="Goeker M."/>
        </authorList>
    </citation>
    <scope>NUCLEOTIDE SEQUENCE [LARGE SCALE GENOMIC DNA]</scope>
    <source>
        <strain evidence="3 4">DSM 16998</strain>
    </source>
</reference>
<accession>A0A4R6QQY4</accession>
<dbReference type="SMART" id="SM00267">
    <property type="entry name" value="GGDEF"/>
    <property type="match status" value="1"/>
</dbReference>
<dbReference type="PANTHER" id="PTHR33121:SF70">
    <property type="entry name" value="SIGNALING PROTEIN YKOW"/>
    <property type="match status" value="1"/>
</dbReference>
<feature type="domain" description="GGDEF" evidence="2">
    <location>
        <begin position="363"/>
        <end position="489"/>
    </location>
</feature>
<dbReference type="InterPro" id="IPR050706">
    <property type="entry name" value="Cyclic-di-GMP_PDE-like"/>
</dbReference>
<evidence type="ECO:0000259" key="1">
    <source>
        <dbReference type="PROSITE" id="PS50883"/>
    </source>
</evidence>
<dbReference type="SUPFAM" id="SSF52172">
    <property type="entry name" value="CheY-like"/>
    <property type="match status" value="1"/>
</dbReference>
<dbReference type="Pfam" id="PF00990">
    <property type="entry name" value="GGDEF"/>
    <property type="match status" value="1"/>
</dbReference>
<dbReference type="AlphaFoldDB" id="A0A4R6QQY4"/>
<protein>
    <submittedName>
        <fullName evidence="3">Diguanylate cyclase (GGDEF)-like protein</fullName>
    </submittedName>
</protein>
<evidence type="ECO:0000259" key="2">
    <source>
        <dbReference type="PROSITE" id="PS50887"/>
    </source>
</evidence>
<dbReference type="CDD" id="cd01949">
    <property type="entry name" value="GGDEF"/>
    <property type="match status" value="1"/>
</dbReference>
<dbReference type="CDD" id="cd01948">
    <property type="entry name" value="EAL"/>
    <property type="match status" value="1"/>
</dbReference>
<proteinExistence type="predicted"/>
<dbReference type="EMBL" id="SNXS01000002">
    <property type="protein sequence ID" value="TDP73330.1"/>
    <property type="molecule type" value="Genomic_DNA"/>
</dbReference>
<dbReference type="Gene3D" id="3.20.20.450">
    <property type="entry name" value="EAL domain"/>
    <property type="match status" value="1"/>
</dbReference>
<dbReference type="PANTHER" id="PTHR33121">
    <property type="entry name" value="CYCLIC DI-GMP PHOSPHODIESTERASE PDEF"/>
    <property type="match status" value="1"/>
</dbReference>
<dbReference type="GO" id="GO:0071111">
    <property type="term" value="F:cyclic-guanylate-specific phosphodiesterase activity"/>
    <property type="evidence" value="ECO:0007669"/>
    <property type="project" value="InterPro"/>
</dbReference>
<gene>
    <name evidence="3" type="ORF">DES47_1021092</name>
</gene>
<evidence type="ECO:0000313" key="4">
    <source>
        <dbReference type="Proteomes" id="UP000295361"/>
    </source>
</evidence>
<sequence length="752" mass="82312">MLWPTKRLDSQVEDDFLQLLDDEGAGASQHGKHRPGPWQVLIVDDDQGVHDATVLALQGPTVLGRQLKFLHAFSAAQALEVLKRETDVAVVFLDVVMETADAGLGIVGTIREQLGLTRLRIVLRTGQPGYAPDLEVITRYDINDYRVKSELTRSRLFTTLVASLRAYDQLCRLDATRDGLEKIVKASAQFIAEDGLRSFSEGVITQIAGLIGLAPEGLVCCEVNRDAEDGVEHERFRVVAAAGRYRQYIDQDISSIGDVRIVHLLTRCLHERRNLLEDDGVALYFPVHENNALAAFIDTDGPVSQVDHYLLDVFCTNIGLCAANVALVTELRTQAYFDRLVALPNRAAMVNELDTRLAGADRQSYSLALLDVDAFAETNDLLGHQYGDQLLMAIARRLREALPDCFVARVSGDVFGVLGPSNQLTDDCLYGVFHTPPKVGGFERPVTFSIGLADLRDMTGSALDGIKDAHIALKRAKSAGQGQFAHYTTAIATETRDRTRLLQDLRMAFSHGLLFPHYQPQFDLKSGKVVGFEALLRWRTEEGQFIPPDRFIPVAEQSGLIVAMGAQVLNNALAALKTIHQAGFPGLRMAVNVSVMQMRQPNFVAMVQSALEASGVAPQELELEVTESVAALGMEVMVERLQTLRSTGIAIAIDDFGTGFSSLSYLDQLPADRVKIDRAFVNALDSGTGGRIADMIVPLGHKIGLKVLAEGVETEAQANILLELGCDEVQGYLYGRPMPLDALLDWLAKQPS</sequence>
<feature type="domain" description="EAL" evidence="1">
    <location>
        <begin position="498"/>
        <end position="751"/>
    </location>
</feature>
<dbReference type="Pfam" id="PF00563">
    <property type="entry name" value="EAL"/>
    <property type="match status" value="1"/>
</dbReference>
<dbReference type="InterPro" id="IPR021800">
    <property type="entry name" value="DUF3369"/>
</dbReference>
<dbReference type="InterPro" id="IPR043128">
    <property type="entry name" value="Rev_trsase/Diguanyl_cyclase"/>
</dbReference>
<dbReference type="InterPro" id="IPR001633">
    <property type="entry name" value="EAL_dom"/>
</dbReference>
<organism evidence="3 4">
    <name type="scientific">Roseateles toxinivorans</name>
    <dbReference type="NCBI Taxonomy" id="270368"/>
    <lineage>
        <taxon>Bacteria</taxon>
        <taxon>Pseudomonadati</taxon>
        <taxon>Pseudomonadota</taxon>
        <taxon>Betaproteobacteria</taxon>
        <taxon>Burkholderiales</taxon>
        <taxon>Sphaerotilaceae</taxon>
        <taxon>Roseateles</taxon>
    </lineage>
</organism>
<dbReference type="SUPFAM" id="SSF141868">
    <property type="entry name" value="EAL domain-like"/>
    <property type="match status" value="1"/>
</dbReference>
<dbReference type="InterPro" id="IPR029787">
    <property type="entry name" value="Nucleotide_cyclase"/>
</dbReference>